<organism evidence="2 3">
    <name type="scientific">Shewanella sairae</name>
    <dbReference type="NCBI Taxonomy" id="190310"/>
    <lineage>
        <taxon>Bacteria</taxon>
        <taxon>Pseudomonadati</taxon>
        <taxon>Pseudomonadota</taxon>
        <taxon>Gammaproteobacteria</taxon>
        <taxon>Alteromonadales</taxon>
        <taxon>Shewanellaceae</taxon>
        <taxon>Shewanella</taxon>
    </lineage>
</organism>
<gene>
    <name evidence="2" type="ORF">TUM4438_19460</name>
</gene>
<name>A0ABQ4PDK2_9GAMM</name>
<evidence type="ECO:0000313" key="3">
    <source>
        <dbReference type="Proteomes" id="UP000887104"/>
    </source>
</evidence>
<dbReference type="Gene3D" id="3.90.226.10">
    <property type="entry name" value="2-enoyl-CoA Hydratase, Chain A, domain 1"/>
    <property type="match status" value="1"/>
</dbReference>
<dbReference type="RefSeq" id="WP_220780993.1">
    <property type="nucleotide sequence ID" value="NZ_BPEY01000029.1"/>
</dbReference>
<dbReference type="InterPro" id="IPR029045">
    <property type="entry name" value="ClpP/crotonase-like_dom_sf"/>
</dbReference>
<dbReference type="Pfam" id="PF03572">
    <property type="entry name" value="Peptidase_S41"/>
    <property type="match status" value="1"/>
</dbReference>
<dbReference type="Proteomes" id="UP000887104">
    <property type="component" value="Unassembled WGS sequence"/>
</dbReference>
<sequence>MILSFRGAIATFAILILVSIAQLAYLSFYPHSYSSQLNREQYQQDIQYFIDAIKQHSAFAVLNPQNLQQLETASQQLAGSANKRHSAAQLEQQLQLIASRLNDPAASVYLPISTQSSLQELPLTLRFDGQHWHGFTTNTLSISEELPYLTHIDGIPMGRWVKASQAYLADPLKLSPQAQASGLTQIVRLRQDIGLAAKDNVTVTFSNGEVSKQVTLPLTVSTAGDATDLASTLIKNTPPNQALVRLDDQIDETTIARLSLLLAARTKQNKISATMPLALDIRAIKQAQPALMNWLQTHFAAQQGRTIGVLRYKRYPTSRADHIAKDYMPLKQLSFFEQTQLTDKGFENHLNQNLALSDYLVRQHNSAQVVIQPKASTKPKLTLLVDSSCEQECEWLALASQQWPEVELIGEKTRGSLSPRYQTTLPNSGIRLQFSQGVIYDPNGQLISGIGLAPAMQINQLAFENHRVTELIAAQKLIRSLAPLKGTVANANAEKR</sequence>
<accession>A0ABQ4PDK2</accession>
<feature type="domain" description="Tail specific protease" evidence="1">
    <location>
        <begin position="368"/>
        <end position="456"/>
    </location>
</feature>
<keyword evidence="3" id="KW-1185">Reference proteome</keyword>
<evidence type="ECO:0000313" key="2">
    <source>
        <dbReference type="EMBL" id="GIU45601.1"/>
    </source>
</evidence>
<protein>
    <recommendedName>
        <fullName evidence="1">Tail specific protease domain-containing protein</fullName>
    </recommendedName>
</protein>
<proteinExistence type="predicted"/>
<dbReference type="SUPFAM" id="SSF52096">
    <property type="entry name" value="ClpP/crotonase"/>
    <property type="match status" value="1"/>
</dbReference>
<dbReference type="EMBL" id="BPEY01000029">
    <property type="protein sequence ID" value="GIU45601.1"/>
    <property type="molecule type" value="Genomic_DNA"/>
</dbReference>
<dbReference type="InterPro" id="IPR005151">
    <property type="entry name" value="Tail-specific_protease"/>
</dbReference>
<reference evidence="2" key="1">
    <citation type="submission" date="2021-05" db="EMBL/GenBank/DDBJ databases">
        <title>Molecular characterization for Shewanella algae harboring chromosomal blaOXA-55-like strains isolated from clinical and environment sample.</title>
        <authorList>
            <person name="Ohama Y."/>
            <person name="Aoki K."/>
            <person name="Harada S."/>
            <person name="Moriya K."/>
            <person name="Ishii Y."/>
            <person name="Tateda K."/>
        </authorList>
    </citation>
    <scope>NUCLEOTIDE SEQUENCE</scope>
    <source>
        <strain evidence="2">JCM 11563</strain>
    </source>
</reference>
<evidence type="ECO:0000259" key="1">
    <source>
        <dbReference type="Pfam" id="PF03572"/>
    </source>
</evidence>
<comment type="caution">
    <text evidence="2">The sequence shown here is derived from an EMBL/GenBank/DDBJ whole genome shotgun (WGS) entry which is preliminary data.</text>
</comment>